<sequence>MNNDRRGRVFKMIGWVGGIAVTWLVILPWLSDRDSTKAYLQRLRQQKIDPAAMYYTELPPEIFLDHQDLVR</sequence>
<keyword evidence="3" id="KW-1185">Reference proteome</keyword>
<name>A0A5C6A834_9BACT</name>
<accession>A0A5C6A834</accession>
<reference evidence="2 3" key="1">
    <citation type="submission" date="2019-02" db="EMBL/GenBank/DDBJ databases">
        <title>Deep-cultivation of Planctomycetes and their phenomic and genomic characterization uncovers novel biology.</title>
        <authorList>
            <person name="Wiegand S."/>
            <person name="Jogler M."/>
            <person name="Boedeker C."/>
            <person name="Pinto D."/>
            <person name="Vollmers J."/>
            <person name="Rivas-Marin E."/>
            <person name="Kohn T."/>
            <person name="Peeters S.H."/>
            <person name="Heuer A."/>
            <person name="Rast P."/>
            <person name="Oberbeckmann S."/>
            <person name="Bunk B."/>
            <person name="Jeske O."/>
            <person name="Meyerdierks A."/>
            <person name="Storesund J.E."/>
            <person name="Kallscheuer N."/>
            <person name="Luecker S."/>
            <person name="Lage O.M."/>
            <person name="Pohl T."/>
            <person name="Merkel B.J."/>
            <person name="Hornburger P."/>
            <person name="Mueller R.-W."/>
            <person name="Bruemmer F."/>
            <person name="Labrenz M."/>
            <person name="Spormann A.M."/>
            <person name="Op Den Camp H."/>
            <person name="Overmann J."/>
            <person name="Amann R."/>
            <person name="Jetten M.S.M."/>
            <person name="Mascher T."/>
            <person name="Medema M.H."/>
            <person name="Devos D.P."/>
            <person name="Kaster A.-K."/>
            <person name="Ovreas L."/>
            <person name="Rohde M."/>
            <person name="Galperin M.Y."/>
            <person name="Jogler C."/>
        </authorList>
    </citation>
    <scope>NUCLEOTIDE SEQUENCE [LARGE SCALE GENOMIC DNA]</scope>
    <source>
        <strain evidence="2 3">Pla100</strain>
    </source>
</reference>
<gene>
    <name evidence="2" type="ORF">Pla100_30990</name>
</gene>
<keyword evidence="1" id="KW-0472">Membrane</keyword>
<dbReference type="Proteomes" id="UP000316213">
    <property type="component" value="Unassembled WGS sequence"/>
</dbReference>
<comment type="caution">
    <text evidence="2">The sequence shown here is derived from an EMBL/GenBank/DDBJ whole genome shotgun (WGS) entry which is preliminary data.</text>
</comment>
<dbReference type="OrthoDB" id="284920at2"/>
<organism evidence="2 3">
    <name type="scientific">Neorhodopirellula pilleata</name>
    <dbReference type="NCBI Taxonomy" id="2714738"/>
    <lineage>
        <taxon>Bacteria</taxon>
        <taxon>Pseudomonadati</taxon>
        <taxon>Planctomycetota</taxon>
        <taxon>Planctomycetia</taxon>
        <taxon>Pirellulales</taxon>
        <taxon>Pirellulaceae</taxon>
        <taxon>Neorhodopirellula</taxon>
    </lineage>
</organism>
<protein>
    <submittedName>
        <fullName evidence="2">Uncharacterized protein</fullName>
    </submittedName>
</protein>
<evidence type="ECO:0000313" key="2">
    <source>
        <dbReference type="EMBL" id="TWT95458.1"/>
    </source>
</evidence>
<feature type="transmembrane region" description="Helical" evidence="1">
    <location>
        <begin position="12"/>
        <end position="30"/>
    </location>
</feature>
<evidence type="ECO:0000256" key="1">
    <source>
        <dbReference type="SAM" id="Phobius"/>
    </source>
</evidence>
<dbReference type="AlphaFoldDB" id="A0A5C6A834"/>
<keyword evidence="1" id="KW-0812">Transmembrane</keyword>
<keyword evidence="1" id="KW-1133">Transmembrane helix</keyword>
<dbReference type="EMBL" id="SJPM01000006">
    <property type="protein sequence ID" value="TWT95458.1"/>
    <property type="molecule type" value="Genomic_DNA"/>
</dbReference>
<dbReference type="RefSeq" id="WP_146578535.1">
    <property type="nucleotide sequence ID" value="NZ_SJPM01000006.1"/>
</dbReference>
<proteinExistence type="predicted"/>
<evidence type="ECO:0000313" key="3">
    <source>
        <dbReference type="Proteomes" id="UP000316213"/>
    </source>
</evidence>